<dbReference type="WBParaSite" id="nRc.2.0.1.t07205-RA">
    <property type="protein sequence ID" value="nRc.2.0.1.t07205-RA"/>
    <property type="gene ID" value="nRc.2.0.1.g07205"/>
</dbReference>
<dbReference type="AlphaFoldDB" id="A0A915HZ92"/>
<protein>
    <submittedName>
        <fullName evidence="2">Uncharacterized protein</fullName>
    </submittedName>
</protein>
<dbReference type="Proteomes" id="UP000887565">
    <property type="component" value="Unplaced"/>
</dbReference>
<proteinExistence type="predicted"/>
<evidence type="ECO:0000313" key="2">
    <source>
        <dbReference type="WBParaSite" id="nRc.2.0.1.t07205-RA"/>
    </source>
</evidence>
<sequence>MICRRYAPLLTIFDKNIESMRLNFLQSFFTIGHLWLQKRSVTYGCRRIRRK</sequence>
<accession>A0A915HZ92</accession>
<evidence type="ECO:0000313" key="1">
    <source>
        <dbReference type="Proteomes" id="UP000887565"/>
    </source>
</evidence>
<name>A0A915HZ92_ROMCU</name>
<keyword evidence="1" id="KW-1185">Reference proteome</keyword>
<reference evidence="2" key="1">
    <citation type="submission" date="2022-11" db="UniProtKB">
        <authorList>
            <consortium name="WormBaseParasite"/>
        </authorList>
    </citation>
    <scope>IDENTIFICATION</scope>
</reference>
<organism evidence="1 2">
    <name type="scientific">Romanomermis culicivorax</name>
    <name type="common">Nematode worm</name>
    <dbReference type="NCBI Taxonomy" id="13658"/>
    <lineage>
        <taxon>Eukaryota</taxon>
        <taxon>Metazoa</taxon>
        <taxon>Ecdysozoa</taxon>
        <taxon>Nematoda</taxon>
        <taxon>Enoplea</taxon>
        <taxon>Dorylaimia</taxon>
        <taxon>Mermithida</taxon>
        <taxon>Mermithoidea</taxon>
        <taxon>Mermithidae</taxon>
        <taxon>Romanomermis</taxon>
    </lineage>
</organism>